<dbReference type="RefSeq" id="WP_265164336.1">
    <property type="nucleotide sequence ID" value="NZ_CP069620.1"/>
</dbReference>
<dbReference type="PANTHER" id="PTHR34219">
    <property type="entry name" value="IRON-REGULATED INNER MEMBRANE PROTEIN-RELATED"/>
    <property type="match status" value="1"/>
</dbReference>
<keyword evidence="1" id="KW-0812">Transmembrane</keyword>
<name>A0ABY6NSP8_9FLAO</name>
<dbReference type="EMBL" id="CP069620">
    <property type="protein sequence ID" value="UZH55926.1"/>
    <property type="molecule type" value="Genomic_DNA"/>
</dbReference>
<sequence length="377" mass="43547">MCQPEFQKTVQQLFRRPLLYFMNNRKVLKYHSYAGLIAGFFLVLMGLSGAILVFQQDIDDYRWQEYIEVEDSSGLHIDRGISTIQKNYPGWDTRLIHFEEQEALIFNLRNTTKRFFVFVHPSSGEVIKELNELTTFTRWLLKFHYSLQAGPVGRTIVFVVGVLFLFSLISGIYLYRKNIFKTLFFKTPVLRKNKRTFYSSLHRIVGTWALLLNFILVITGVLLSWSVVVAGFKTSAAPNSPVVRAQVGSLLKEIQQELPDFQPTYIRLPLRPDASLVIYGIFDDDPFFYSEFFNHVSADYLSGEIKGITKIQEANLGTKILSSVLPLHFGQYGGIWIKLLYCITGLSGPFLSITGFLIWRQGKPSKKTKRKKYFYYL</sequence>
<keyword evidence="1" id="KW-1133">Transmembrane helix</keyword>
<reference evidence="2" key="1">
    <citation type="submission" date="2021-02" db="EMBL/GenBank/DDBJ databases">
        <title>Salinimicrobium sp. nov. isolated from seawater in Tongyeong, Republic of Korea.</title>
        <authorList>
            <person name="Lee S.-J."/>
        </authorList>
    </citation>
    <scope>NUCLEOTIDE SEQUENCE</scope>
    <source>
        <strain evidence="2">HN-2-9-2</strain>
    </source>
</reference>
<feature type="transmembrane region" description="Helical" evidence="1">
    <location>
        <begin position="335"/>
        <end position="359"/>
    </location>
</feature>
<dbReference type="Proteomes" id="UP001163981">
    <property type="component" value="Chromosome"/>
</dbReference>
<dbReference type="PANTHER" id="PTHR34219:SF8">
    <property type="entry name" value="PEPSY DOMAIN-CONTAINING PROTEIN"/>
    <property type="match status" value="1"/>
</dbReference>
<evidence type="ECO:0000313" key="2">
    <source>
        <dbReference type="EMBL" id="UZH55926.1"/>
    </source>
</evidence>
<feature type="transmembrane region" description="Helical" evidence="1">
    <location>
        <begin position="33"/>
        <end position="54"/>
    </location>
</feature>
<evidence type="ECO:0000256" key="1">
    <source>
        <dbReference type="SAM" id="Phobius"/>
    </source>
</evidence>
<keyword evidence="3" id="KW-1185">Reference proteome</keyword>
<evidence type="ECO:0000313" key="3">
    <source>
        <dbReference type="Proteomes" id="UP001163981"/>
    </source>
</evidence>
<proteinExistence type="predicted"/>
<dbReference type="InterPro" id="IPR005625">
    <property type="entry name" value="PepSY-ass_TM"/>
</dbReference>
<gene>
    <name evidence="2" type="ORF">JRG66_03325</name>
</gene>
<keyword evidence="1" id="KW-0472">Membrane</keyword>
<feature type="transmembrane region" description="Helical" evidence="1">
    <location>
        <begin position="201"/>
        <end position="225"/>
    </location>
</feature>
<protein>
    <submittedName>
        <fullName evidence="2">PepSY domain-containing protein</fullName>
    </submittedName>
</protein>
<dbReference type="Pfam" id="PF03929">
    <property type="entry name" value="PepSY_TM"/>
    <property type="match status" value="1"/>
</dbReference>
<feature type="transmembrane region" description="Helical" evidence="1">
    <location>
        <begin position="155"/>
        <end position="175"/>
    </location>
</feature>
<accession>A0ABY6NSP8</accession>
<organism evidence="2 3">
    <name type="scientific">Salinimicrobium tongyeongense</name>
    <dbReference type="NCBI Taxonomy" id="2809707"/>
    <lineage>
        <taxon>Bacteria</taxon>
        <taxon>Pseudomonadati</taxon>
        <taxon>Bacteroidota</taxon>
        <taxon>Flavobacteriia</taxon>
        <taxon>Flavobacteriales</taxon>
        <taxon>Flavobacteriaceae</taxon>
        <taxon>Salinimicrobium</taxon>
    </lineage>
</organism>